<sequence>MGEGQLRREGGKFGLLYASLGAIVGSGWLFGPLHAAQQAGPLSLVSWLIGAAAILLLALVYAELGPLIPRSGAIVHISHLGNGSLLGWIWGWILFFSYVTIAPVEVTAVLTYANNYLPGFLQEGAQGLLSRRGFVAAVLLLGIFVAFNFLVIRWVLRINSVATWWKLLIPAATVFVLVSLSWHPENLHLLPSHGALESMFAAVATSGIVFSFFGFRQAIDLAGESKDPGRSLPVAVIGAVILSALLYEGLQFAFLVAVNPADLSHGGWAGVDFPGLTGPFAALALAVGAGWWSTVLYIDALISPAGTGFIYVTSAARVSMAAGEMGVFPRFFTHINRFGVPWRALLLVYGVGILFFFPFPSWQKLVGYISSVTVLSYALGPIVLLQLRRAMPKAPRPFRLWAAPILAPLAFIVSNWIIFWAGVKTLSFTFTALALLLGLYLLRRLFTPAPERKPLGLRHMWWVFPYFALLWLCGYLGPRDLGGLGHITFFTDMAIVALLSLTVLRLAMTFAVPDREILRYMAEINESKAVTGP</sequence>
<feature type="transmembrane region" description="Helical" evidence="5">
    <location>
        <begin position="12"/>
        <end position="30"/>
    </location>
</feature>
<feature type="transmembrane region" description="Helical" evidence="5">
    <location>
        <begin position="163"/>
        <end position="182"/>
    </location>
</feature>
<feature type="transmembrane region" description="Helical" evidence="5">
    <location>
        <begin position="85"/>
        <end position="113"/>
    </location>
</feature>
<feature type="transmembrane region" description="Helical" evidence="5">
    <location>
        <begin position="133"/>
        <end position="156"/>
    </location>
</feature>
<feature type="transmembrane region" description="Helical" evidence="5">
    <location>
        <begin position="194"/>
        <end position="213"/>
    </location>
</feature>
<dbReference type="PIRSF" id="PIRSF006060">
    <property type="entry name" value="AA_transporter"/>
    <property type="match status" value="1"/>
</dbReference>
<dbReference type="InterPro" id="IPR002293">
    <property type="entry name" value="AA/rel_permease1"/>
</dbReference>
<dbReference type="AlphaFoldDB" id="A0A059ZXI5"/>
<dbReference type="PANTHER" id="PTHR47547">
    <property type="match status" value="1"/>
</dbReference>
<dbReference type="HOGENOM" id="CLU_007946_16_0_6"/>
<feature type="transmembrane region" description="Helical" evidence="5">
    <location>
        <begin position="399"/>
        <end position="419"/>
    </location>
</feature>
<evidence type="ECO:0000256" key="1">
    <source>
        <dbReference type="ARBA" id="ARBA00004141"/>
    </source>
</evidence>
<dbReference type="eggNOG" id="COG0531">
    <property type="taxonomic scope" value="Bacteria"/>
</dbReference>
<organism evidence="6 7">
    <name type="scientific">Acidithiobacillus caldus (strain ATCC 51756 / DSM 8584 / KU)</name>
    <dbReference type="NCBI Taxonomy" id="637389"/>
    <lineage>
        <taxon>Bacteria</taxon>
        <taxon>Pseudomonadati</taxon>
        <taxon>Pseudomonadota</taxon>
        <taxon>Acidithiobacillia</taxon>
        <taxon>Acidithiobacillales</taxon>
        <taxon>Acidithiobacillaceae</taxon>
        <taxon>Acidithiobacillus</taxon>
    </lineage>
</organism>
<dbReference type="GO" id="GO:0022857">
    <property type="term" value="F:transmembrane transporter activity"/>
    <property type="evidence" value="ECO:0007669"/>
    <property type="project" value="InterPro"/>
</dbReference>
<evidence type="ECO:0000256" key="4">
    <source>
        <dbReference type="ARBA" id="ARBA00023136"/>
    </source>
</evidence>
<feature type="transmembrane region" description="Helical" evidence="5">
    <location>
        <begin position="489"/>
        <end position="512"/>
    </location>
</feature>
<evidence type="ECO:0000256" key="3">
    <source>
        <dbReference type="ARBA" id="ARBA00022989"/>
    </source>
</evidence>
<dbReference type="KEGG" id="acz:Acaty_c0749"/>
<reference evidence="6 7" key="1">
    <citation type="journal article" date="2009" name="J. Bacteriol.">
        <title>Draft genome sequence of the extremely acidophilic bacterium Acidithiobacillus caldus ATCC 51756 reveals metabolic versatility in the genus Acidithiobacillus.</title>
        <authorList>
            <person name="Valdes J."/>
            <person name="Quatrini R."/>
            <person name="Hallberg K."/>
            <person name="Dopson M."/>
            <person name="Valenzuela P.D."/>
            <person name="Holmes D.S."/>
        </authorList>
    </citation>
    <scope>NUCLEOTIDE SEQUENCE [LARGE SCALE GENOMIC DNA]</scope>
    <source>
        <strain evidence="7">ATCC 51756 / DSM 8584 / KU</strain>
    </source>
</reference>
<feature type="transmembrane region" description="Helical" evidence="5">
    <location>
        <begin position="234"/>
        <end position="258"/>
    </location>
</feature>
<evidence type="ECO:0000256" key="2">
    <source>
        <dbReference type="ARBA" id="ARBA00022692"/>
    </source>
</evidence>
<feature type="transmembrane region" description="Helical" evidence="5">
    <location>
        <begin position="365"/>
        <end position="387"/>
    </location>
</feature>
<name>A0A059ZXI5_ACICK</name>
<feature type="transmembrane region" description="Helical" evidence="5">
    <location>
        <begin position="278"/>
        <end position="298"/>
    </location>
</feature>
<dbReference type="Gene3D" id="1.20.1740.10">
    <property type="entry name" value="Amino acid/polyamine transporter I"/>
    <property type="match status" value="1"/>
</dbReference>
<dbReference type="RefSeq" id="WP_004870972.1">
    <property type="nucleotide sequence ID" value="NZ_CP005986.1"/>
</dbReference>
<protein>
    <submittedName>
        <fullName evidence="6">Amino acid permease-associated region</fullName>
    </submittedName>
</protein>
<dbReference type="InterPro" id="IPR052962">
    <property type="entry name" value="AA_Transporter_AGT"/>
</dbReference>
<feature type="transmembrane region" description="Helical" evidence="5">
    <location>
        <begin position="42"/>
        <end position="64"/>
    </location>
</feature>
<evidence type="ECO:0000313" key="6">
    <source>
        <dbReference type="EMBL" id="AIA54627.1"/>
    </source>
</evidence>
<evidence type="ECO:0000256" key="5">
    <source>
        <dbReference type="SAM" id="Phobius"/>
    </source>
</evidence>
<gene>
    <name evidence="6" type="ORF">Acaty_c0749</name>
</gene>
<evidence type="ECO:0000313" key="7">
    <source>
        <dbReference type="Proteomes" id="UP000005522"/>
    </source>
</evidence>
<dbReference type="Pfam" id="PF13520">
    <property type="entry name" value="AA_permease_2"/>
    <property type="match status" value="1"/>
</dbReference>
<proteinExistence type="predicted"/>
<keyword evidence="4 5" id="KW-0472">Membrane</keyword>
<feature type="transmembrane region" description="Helical" evidence="5">
    <location>
        <begin position="425"/>
        <end position="443"/>
    </location>
</feature>
<dbReference type="EMBL" id="CP005986">
    <property type="protein sequence ID" value="AIA54627.1"/>
    <property type="molecule type" value="Genomic_DNA"/>
</dbReference>
<dbReference type="GO" id="GO:0016020">
    <property type="term" value="C:membrane"/>
    <property type="evidence" value="ECO:0007669"/>
    <property type="project" value="UniProtKB-SubCell"/>
</dbReference>
<comment type="subcellular location">
    <subcellularLocation>
        <location evidence="1">Membrane</location>
        <topology evidence="1">Multi-pass membrane protein</topology>
    </subcellularLocation>
</comment>
<dbReference type="Proteomes" id="UP000005522">
    <property type="component" value="Chromosome"/>
</dbReference>
<feature type="transmembrane region" description="Helical" evidence="5">
    <location>
        <begin position="340"/>
        <end position="359"/>
    </location>
</feature>
<dbReference type="PANTHER" id="PTHR47547:SF1">
    <property type="entry name" value="ASPARTATE-PROTON SYMPORTER"/>
    <property type="match status" value="1"/>
</dbReference>
<feature type="transmembrane region" description="Helical" evidence="5">
    <location>
        <begin position="455"/>
        <end position="477"/>
    </location>
</feature>
<keyword evidence="3 5" id="KW-1133">Transmembrane helix</keyword>
<accession>A0A059ZXI5</accession>
<keyword evidence="2 5" id="KW-0812">Transmembrane</keyword>